<dbReference type="EMBL" id="JACEEZ010014422">
    <property type="protein sequence ID" value="KAG0719507.1"/>
    <property type="molecule type" value="Genomic_DNA"/>
</dbReference>
<dbReference type="SUPFAM" id="SSF117839">
    <property type="entry name" value="WWE domain"/>
    <property type="match status" value="2"/>
</dbReference>
<organism evidence="4 5">
    <name type="scientific">Chionoecetes opilio</name>
    <name type="common">Atlantic snow crab</name>
    <name type="synonym">Cancer opilio</name>
    <dbReference type="NCBI Taxonomy" id="41210"/>
    <lineage>
        <taxon>Eukaryota</taxon>
        <taxon>Metazoa</taxon>
        <taxon>Ecdysozoa</taxon>
        <taxon>Arthropoda</taxon>
        <taxon>Crustacea</taxon>
        <taxon>Multicrustacea</taxon>
        <taxon>Malacostraca</taxon>
        <taxon>Eumalacostraca</taxon>
        <taxon>Eucarida</taxon>
        <taxon>Decapoda</taxon>
        <taxon>Pleocyemata</taxon>
        <taxon>Brachyura</taxon>
        <taxon>Eubrachyura</taxon>
        <taxon>Majoidea</taxon>
        <taxon>Majidae</taxon>
        <taxon>Chionoecetes</taxon>
    </lineage>
</organism>
<dbReference type="AlphaFoldDB" id="A0A8J5CTR4"/>
<dbReference type="UniPathway" id="UPA00143"/>
<dbReference type="EC" id="2.3.2.27" evidence="1"/>
<dbReference type="GO" id="GO:0007219">
    <property type="term" value="P:Notch signaling pathway"/>
    <property type="evidence" value="ECO:0007669"/>
    <property type="project" value="InterPro"/>
</dbReference>
<comment type="catalytic activity">
    <reaction evidence="1">
        <text>S-ubiquitinyl-[E2 ubiquitin-conjugating enzyme]-L-cysteine + [acceptor protein]-L-lysine = [E2 ubiquitin-conjugating enzyme]-L-cysteine + N(6)-ubiquitinyl-[acceptor protein]-L-lysine.</text>
        <dbReference type="EC" id="2.3.2.27"/>
    </reaction>
</comment>
<dbReference type="OrthoDB" id="2449614at2759"/>
<dbReference type="InterPro" id="IPR039398">
    <property type="entry name" value="Deltex_fam"/>
</dbReference>
<comment type="caution">
    <text evidence="4">The sequence shown here is derived from an EMBL/GenBank/DDBJ whole genome shotgun (WGS) entry which is preliminary data.</text>
</comment>
<feature type="compositionally biased region" description="Low complexity" evidence="2">
    <location>
        <begin position="166"/>
        <end position="183"/>
    </location>
</feature>
<feature type="domain" description="WWE" evidence="3">
    <location>
        <begin position="65"/>
        <end position="144"/>
    </location>
</feature>
<dbReference type="GO" id="GO:0061630">
    <property type="term" value="F:ubiquitin protein ligase activity"/>
    <property type="evidence" value="ECO:0007669"/>
    <property type="project" value="UniProtKB-UniRule"/>
</dbReference>
<sequence>MMMFNRRWRPYPPEVTQQLERAFSKNLRSVFLGDSDPALKNYCIHLPQMEQDCISTGDRIKVRRSFFPQSSPAGQGAVWQWAGDVSGDWHTYDMCVQCIIEESWGTGAQTLDMSQTFPACPYVINFCNLNQMNSKSGFVRAIRRVQQASYPVGKPAVPPSQPSHTSIQGGSSQSPYSSSKGPSLAPMAALSCSGERQRYKGSKEDPECSPPENKPRALIAKVRPRAGDVTVSACAGLKLFVSSLCIS</sequence>
<accession>A0A8J5CTR4</accession>
<evidence type="ECO:0000313" key="4">
    <source>
        <dbReference type="EMBL" id="KAG0719507.1"/>
    </source>
</evidence>
<dbReference type="PANTHER" id="PTHR12622">
    <property type="entry name" value="DELTEX-RELATED"/>
    <property type="match status" value="1"/>
</dbReference>
<feature type="domain" description="WWE" evidence="3">
    <location>
        <begin position="1"/>
        <end position="64"/>
    </location>
</feature>
<dbReference type="Gene3D" id="3.30.720.50">
    <property type="match status" value="2"/>
</dbReference>
<dbReference type="InterPro" id="IPR037197">
    <property type="entry name" value="WWE_dom_sf"/>
</dbReference>
<comment type="subcellular location">
    <subcellularLocation>
        <location evidence="1">Cytoplasm</location>
    </subcellularLocation>
</comment>
<keyword evidence="5" id="KW-1185">Reference proteome</keyword>
<evidence type="ECO:0000259" key="3">
    <source>
        <dbReference type="PROSITE" id="PS50918"/>
    </source>
</evidence>
<name>A0A8J5CTR4_CHIOP</name>
<dbReference type="PROSITE" id="PS50918">
    <property type="entry name" value="WWE"/>
    <property type="match status" value="2"/>
</dbReference>
<dbReference type="InterPro" id="IPR004170">
    <property type="entry name" value="WWE_dom"/>
</dbReference>
<keyword evidence="1" id="KW-0808">Transferase</keyword>
<keyword evidence="1" id="KW-0862">Zinc</keyword>
<feature type="region of interest" description="Disordered" evidence="2">
    <location>
        <begin position="151"/>
        <end position="216"/>
    </location>
</feature>
<evidence type="ECO:0000256" key="2">
    <source>
        <dbReference type="SAM" id="MobiDB-lite"/>
    </source>
</evidence>
<evidence type="ECO:0000256" key="1">
    <source>
        <dbReference type="RuleBase" id="RU367105"/>
    </source>
</evidence>
<dbReference type="Pfam" id="PF02825">
    <property type="entry name" value="WWE"/>
    <property type="match status" value="2"/>
</dbReference>
<dbReference type="SMART" id="SM00678">
    <property type="entry name" value="WWE"/>
    <property type="match status" value="2"/>
</dbReference>
<comment type="similarity">
    <text evidence="1">Belongs to the Deltex family.</text>
</comment>
<keyword evidence="1" id="KW-0863">Zinc-finger</keyword>
<dbReference type="GO" id="GO:0008270">
    <property type="term" value="F:zinc ion binding"/>
    <property type="evidence" value="ECO:0007669"/>
    <property type="project" value="UniProtKB-KW"/>
</dbReference>
<keyword evidence="1" id="KW-0479">Metal-binding</keyword>
<evidence type="ECO:0000313" key="5">
    <source>
        <dbReference type="Proteomes" id="UP000770661"/>
    </source>
</evidence>
<feature type="compositionally biased region" description="Basic and acidic residues" evidence="2">
    <location>
        <begin position="195"/>
        <end position="206"/>
    </location>
</feature>
<dbReference type="GO" id="GO:0005737">
    <property type="term" value="C:cytoplasm"/>
    <property type="evidence" value="ECO:0007669"/>
    <property type="project" value="UniProtKB-SubCell"/>
</dbReference>
<dbReference type="GO" id="GO:0016567">
    <property type="term" value="P:protein ubiquitination"/>
    <property type="evidence" value="ECO:0007669"/>
    <property type="project" value="UniProtKB-UniRule"/>
</dbReference>
<dbReference type="Proteomes" id="UP000770661">
    <property type="component" value="Unassembled WGS sequence"/>
</dbReference>
<dbReference type="InterPro" id="IPR018123">
    <property type="entry name" value="WWE-dom_subgr"/>
</dbReference>
<comment type="pathway">
    <text evidence="1">Protein modification; protein ubiquitination.</text>
</comment>
<proteinExistence type="inferred from homology"/>
<protein>
    <recommendedName>
        <fullName evidence="1">E3 ubiquitin-protein ligase</fullName>
        <ecNumber evidence="1">2.3.2.27</ecNumber>
    </recommendedName>
</protein>
<reference evidence="4" key="1">
    <citation type="submission" date="2020-07" db="EMBL/GenBank/DDBJ databases">
        <title>The High-quality genome of the commercially important snow crab, Chionoecetes opilio.</title>
        <authorList>
            <person name="Jeong J.-H."/>
            <person name="Ryu S."/>
        </authorList>
    </citation>
    <scope>NUCLEOTIDE SEQUENCE</scope>
    <source>
        <strain evidence="4">MADBK_172401_WGS</strain>
        <tissue evidence="4">Digestive gland</tissue>
    </source>
</reference>
<gene>
    <name evidence="4" type="primary">dx</name>
    <name evidence="4" type="ORF">GWK47_050362</name>
</gene>
<keyword evidence="1" id="KW-0963">Cytoplasm</keyword>